<sequence length="104" mass="11472">MPWSPWLDTSRKGRSTESPSWTRCTGAGLSWRCGTMSTASRASPDCRCVTLILQVCDENSSCSGGKPHPSLGFLWSTRRRWISKDHEGWSCFASVPVLDVCCDG</sequence>
<comment type="caution">
    <text evidence="2">The sequence shown here is derived from an EMBL/GenBank/DDBJ whole genome shotgun (WGS) entry which is preliminary data.</text>
</comment>
<feature type="region of interest" description="Disordered" evidence="1">
    <location>
        <begin position="1"/>
        <end position="22"/>
    </location>
</feature>
<accession>A0A5B7KD56</accession>
<gene>
    <name evidence="2" type="ORF">E2C01_102434</name>
</gene>
<evidence type="ECO:0000313" key="2">
    <source>
        <dbReference type="EMBL" id="MPD06613.1"/>
    </source>
</evidence>
<dbReference type="AlphaFoldDB" id="A0A5B7KD56"/>
<dbReference type="Proteomes" id="UP000324222">
    <property type="component" value="Unassembled WGS sequence"/>
</dbReference>
<protein>
    <submittedName>
        <fullName evidence="2">Uncharacterized protein</fullName>
    </submittedName>
</protein>
<reference evidence="2 3" key="1">
    <citation type="submission" date="2019-05" db="EMBL/GenBank/DDBJ databases">
        <title>Another draft genome of Portunus trituberculatus and its Hox gene families provides insights of decapod evolution.</title>
        <authorList>
            <person name="Jeong J.-H."/>
            <person name="Song I."/>
            <person name="Kim S."/>
            <person name="Choi T."/>
            <person name="Kim D."/>
            <person name="Ryu S."/>
            <person name="Kim W."/>
        </authorList>
    </citation>
    <scope>NUCLEOTIDE SEQUENCE [LARGE SCALE GENOMIC DNA]</scope>
    <source>
        <tissue evidence="2">Muscle</tissue>
    </source>
</reference>
<evidence type="ECO:0000313" key="3">
    <source>
        <dbReference type="Proteomes" id="UP000324222"/>
    </source>
</evidence>
<name>A0A5B7KD56_PORTR</name>
<proteinExistence type="predicted"/>
<keyword evidence="3" id="KW-1185">Reference proteome</keyword>
<evidence type="ECO:0000256" key="1">
    <source>
        <dbReference type="SAM" id="MobiDB-lite"/>
    </source>
</evidence>
<dbReference type="EMBL" id="VSRR010152159">
    <property type="protein sequence ID" value="MPD06613.1"/>
    <property type="molecule type" value="Genomic_DNA"/>
</dbReference>
<organism evidence="2 3">
    <name type="scientific">Portunus trituberculatus</name>
    <name type="common">Swimming crab</name>
    <name type="synonym">Neptunus trituberculatus</name>
    <dbReference type="NCBI Taxonomy" id="210409"/>
    <lineage>
        <taxon>Eukaryota</taxon>
        <taxon>Metazoa</taxon>
        <taxon>Ecdysozoa</taxon>
        <taxon>Arthropoda</taxon>
        <taxon>Crustacea</taxon>
        <taxon>Multicrustacea</taxon>
        <taxon>Malacostraca</taxon>
        <taxon>Eumalacostraca</taxon>
        <taxon>Eucarida</taxon>
        <taxon>Decapoda</taxon>
        <taxon>Pleocyemata</taxon>
        <taxon>Brachyura</taxon>
        <taxon>Eubrachyura</taxon>
        <taxon>Portunoidea</taxon>
        <taxon>Portunidae</taxon>
        <taxon>Portuninae</taxon>
        <taxon>Portunus</taxon>
    </lineage>
</organism>